<evidence type="ECO:0000256" key="1">
    <source>
        <dbReference type="ARBA" id="ARBA00004651"/>
    </source>
</evidence>
<dbReference type="InterPro" id="IPR004089">
    <property type="entry name" value="MCPsignal_dom"/>
</dbReference>
<organism evidence="12 13">
    <name type="scientific">SAR324 cluster bacterium</name>
    <dbReference type="NCBI Taxonomy" id="2024889"/>
    <lineage>
        <taxon>Bacteria</taxon>
        <taxon>Deltaproteobacteria</taxon>
        <taxon>SAR324 cluster</taxon>
    </lineage>
</organism>
<dbReference type="PANTHER" id="PTHR43531:SF11">
    <property type="entry name" value="METHYL-ACCEPTING CHEMOTAXIS PROTEIN 3"/>
    <property type="match status" value="1"/>
</dbReference>
<dbReference type="SMART" id="SM01049">
    <property type="entry name" value="Cache_2"/>
    <property type="match status" value="1"/>
</dbReference>
<dbReference type="AlphaFoldDB" id="A0A2A4SQW5"/>
<comment type="subcellular location">
    <subcellularLocation>
        <location evidence="1">Cell membrane</location>
        <topology evidence="1">Multi-pass membrane protein</topology>
    </subcellularLocation>
</comment>
<evidence type="ECO:0000256" key="6">
    <source>
        <dbReference type="ARBA" id="ARBA00023136"/>
    </source>
</evidence>
<protein>
    <recommendedName>
        <fullName evidence="14">Methyl-accepting chemotaxis protein</fullName>
    </recommendedName>
</protein>
<reference evidence="13" key="1">
    <citation type="submission" date="2017-08" db="EMBL/GenBank/DDBJ databases">
        <title>A dynamic microbial community with high functional redundancy inhabits the cold, oxic subseafloor aquifer.</title>
        <authorList>
            <person name="Tully B.J."/>
            <person name="Wheat C.G."/>
            <person name="Glazer B.T."/>
            <person name="Huber J.A."/>
        </authorList>
    </citation>
    <scope>NUCLEOTIDE SEQUENCE [LARGE SCALE GENOMIC DNA]</scope>
</reference>
<dbReference type="PROSITE" id="PS50111">
    <property type="entry name" value="CHEMOTAXIS_TRANSDUC_2"/>
    <property type="match status" value="1"/>
</dbReference>
<dbReference type="PANTHER" id="PTHR43531">
    <property type="entry name" value="PROTEIN ICFG"/>
    <property type="match status" value="1"/>
</dbReference>
<dbReference type="GO" id="GO:0007165">
    <property type="term" value="P:signal transduction"/>
    <property type="evidence" value="ECO:0007669"/>
    <property type="project" value="UniProtKB-KW"/>
</dbReference>
<dbReference type="SMART" id="SM00283">
    <property type="entry name" value="MA"/>
    <property type="match status" value="1"/>
</dbReference>
<dbReference type="PROSITE" id="PS50885">
    <property type="entry name" value="HAMP"/>
    <property type="match status" value="1"/>
</dbReference>
<evidence type="ECO:0000256" key="5">
    <source>
        <dbReference type="ARBA" id="ARBA00022989"/>
    </source>
</evidence>
<dbReference type="GO" id="GO:0005886">
    <property type="term" value="C:plasma membrane"/>
    <property type="evidence" value="ECO:0007669"/>
    <property type="project" value="UniProtKB-SubCell"/>
</dbReference>
<evidence type="ECO:0000256" key="8">
    <source>
        <dbReference type="PROSITE-ProRule" id="PRU00284"/>
    </source>
</evidence>
<dbReference type="InterPro" id="IPR004090">
    <property type="entry name" value="Chemotax_Me-accpt_rcpt"/>
</dbReference>
<dbReference type="Proteomes" id="UP000218113">
    <property type="component" value="Unassembled WGS sequence"/>
</dbReference>
<dbReference type="Pfam" id="PF08269">
    <property type="entry name" value="dCache_2"/>
    <property type="match status" value="1"/>
</dbReference>
<dbReference type="CDD" id="cd11386">
    <property type="entry name" value="MCP_signal"/>
    <property type="match status" value="1"/>
</dbReference>
<gene>
    <name evidence="12" type="ORF">COB67_12650</name>
</gene>
<evidence type="ECO:0000259" key="11">
    <source>
        <dbReference type="PROSITE" id="PS50885"/>
    </source>
</evidence>
<dbReference type="GO" id="GO:0006935">
    <property type="term" value="P:chemotaxis"/>
    <property type="evidence" value="ECO:0007669"/>
    <property type="project" value="UniProtKB-KW"/>
</dbReference>
<evidence type="ECO:0000313" key="12">
    <source>
        <dbReference type="EMBL" id="PCI23648.1"/>
    </source>
</evidence>
<proteinExistence type="inferred from homology"/>
<evidence type="ECO:0000256" key="9">
    <source>
        <dbReference type="SAM" id="Phobius"/>
    </source>
</evidence>
<dbReference type="CDD" id="cd06225">
    <property type="entry name" value="HAMP"/>
    <property type="match status" value="1"/>
</dbReference>
<dbReference type="InterPro" id="IPR003660">
    <property type="entry name" value="HAMP_dom"/>
</dbReference>
<keyword evidence="6 9" id="KW-0472">Membrane</keyword>
<feature type="transmembrane region" description="Helical" evidence="9">
    <location>
        <begin position="12"/>
        <end position="34"/>
    </location>
</feature>
<evidence type="ECO:0008006" key="14">
    <source>
        <dbReference type="Google" id="ProtNLM"/>
    </source>
</evidence>
<dbReference type="SUPFAM" id="SSF58104">
    <property type="entry name" value="Methyl-accepting chemotaxis protein (MCP) signaling domain"/>
    <property type="match status" value="1"/>
</dbReference>
<evidence type="ECO:0000256" key="4">
    <source>
        <dbReference type="ARBA" id="ARBA00022692"/>
    </source>
</evidence>
<feature type="domain" description="HAMP" evidence="11">
    <location>
        <begin position="238"/>
        <end position="293"/>
    </location>
</feature>
<accession>A0A2A4SQW5</accession>
<keyword evidence="4 9" id="KW-0812">Transmembrane</keyword>
<dbReference type="Pfam" id="PF00672">
    <property type="entry name" value="HAMP"/>
    <property type="match status" value="1"/>
</dbReference>
<dbReference type="EMBL" id="NVSR01000140">
    <property type="protein sequence ID" value="PCI23648.1"/>
    <property type="molecule type" value="Genomic_DNA"/>
</dbReference>
<dbReference type="InterPro" id="IPR033480">
    <property type="entry name" value="sCache_2"/>
</dbReference>
<keyword evidence="5 9" id="KW-1133">Transmembrane helix</keyword>
<dbReference type="Gene3D" id="3.30.450.20">
    <property type="entry name" value="PAS domain"/>
    <property type="match status" value="1"/>
</dbReference>
<evidence type="ECO:0000256" key="7">
    <source>
        <dbReference type="ARBA" id="ARBA00029447"/>
    </source>
</evidence>
<dbReference type="Gene3D" id="1.10.287.950">
    <property type="entry name" value="Methyl-accepting chemotaxis protein"/>
    <property type="match status" value="1"/>
</dbReference>
<evidence type="ECO:0000256" key="2">
    <source>
        <dbReference type="ARBA" id="ARBA00022475"/>
    </source>
</evidence>
<dbReference type="Pfam" id="PF00015">
    <property type="entry name" value="MCPsignal"/>
    <property type="match status" value="1"/>
</dbReference>
<keyword evidence="8" id="KW-0807">Transducer</keyword>
<comment type="similarity">
    <text evidence="7">Belongs to the methyl-accepting chemotaxis (MCP) protein family.</text>
</comment>
<keyword evidence="3" id="KW-0145">Chemotaxis</keyword>
<evidence type="ECO:0000259" key="10">
    <source>
        <dbReference type="PROSITE" id="PS50111"/>
    </source>
</evidence>
<sequence>MKIVRFRIGITVKVLIFNFILIGSVGAVLIFKVWSSGMEEIDISQNRIMQEKRAALVMTNQVVQTALQGFYDSIKDQIPADGKWKGTEIQDKLNQIMAPIRFSLGAEQGIYFFSLDRQGYFIAHANQSLVGKNGMQLKDSKNVYFVRELVDTAFSKGGGFVHYSYPKLGSKESYPKMAYSTEFKPLDITVGSGIYIDDIKNQVNLVRAEIEGDIRLTIIQMVLFLVAMGAMSGGVYHWMLARPIRRCSEAITHLGNNDFTFALSERDASRQDEIGDIARGYNRTREKLSEVLKNFTDDVGTSAENVASASAELTQSIDEMQNTMDNISEEIEGGATSLSQISGIVQEIASTTTEIVGQISEIQQNAELTEIAANQGNQAIERTIQAMEQIEDSSKRIEGIINVITDIASQSNLLSLNAAIEAAKAGEFGKGFSVVADEVRSLAVRSSDSVVEIRQLIEVSTANVQQGNQVNQETQTVLQDIIGQVQGISLKIREISASIMEQDKGIQEVASSTEEIARVSESHSAAVTELSQTAKEMAKTAVDLHKMADVMTDKVQGFKL</sequence>
<dbReference type="InterPro" id="IPR051310">
    <property type="entry name" value="MCP_chemotaxis"/>
</dbReference>
<dbReference type="SMART" id="SM00304">
    <property type="entry name" value="HAMP"/>
    <property type="match status" value="1"/>
</dbReference>
<evidence type="ECO:0000313" key="13">
    <source>
        <dbReference type="Proteomes" id="UP000218113"/>
    </source>
</evidence>
<dbReference type="GO" id="GO:0004888">
    <property type="term" value="F:transmembrane signaling receptor activity"/>
    <property type="evidence" value="ECO:0007669"/>
    <property type="project" value="InterPro"/>
</dbReference>
<comment type="caution">
    <text evidence="12">The sequence shown here is derived from an EMBL/GenBank/DDBJ whole genome shotgun (WGS) entry which is preliminary data.</text>
</comment>
<evidence type="ECO:0000256" key="3">
    <source>
        <dbReference type="ARBA" id="ARBA00022500"/>
    </source>
</evidence>
<feature type="domain" description="Methyl-accepting transducer" evidence="10">
    <location>
        <begin position="302"/>
        <end position="531"/>
    </location>
</feature>
<keyword evidence="2" id="KW-1003">Cell membrane</keyword>
<dbReference type="InterPro" id="IPR004010">
    <property type="entry name" value="Double_Cache_2"/>
</dbReference>
<name>A0A2A4SQW5_9DELT</name>
<dbReference type="PRINTS" id="PR00260">
    <property type="entry name" value="CHEMTRNSDUCR"/>
</dbReference>